<sequence length="229" mass="26036">MSISHQIKAVYQRALRLREQATTNPIDPALLELALKDLYLVLEELQAVDAELHEQNQILNDTRYQADLERQRYRTLFELAPDGYLVTDAKGKIYHANRAAEVLFALPQAGLVGKPLMVLIDQGDWSDFEQRLAHPHPVATEPWEVTLKSRQGDPVIVAIATNFLKDSRLGGTTILWSLRDISQQRRVEQQLQAAHVDLEDLIAARTADLMQTNAQLLQDLNDYHQGRLQ</sequence>
<dbReference type="SMART" id="SM00091">
    <property type="entry name" value="PAS"/>
    <property type="match status" value="1"/>
</dbReference>
<dbReference type="Proteomes" id="UP001482513">
    <property type="component" value="Unassembled WGS sequence"/>
</dbReference>
<dbReference type="SUPFAM" id="SSF55785">
    <property type="entry name" value="PYP-like sensor domain (PAS domain)"/>
    <property type="match status" value="1"/>
</dbReference>
<feature type="domain" description="PAC" evidence="2">
    <location>
        <begin position="141"/>
        <end position="193"/>
    </location>
</feature>
<comment type="caution">
    <text evidence="3">The sequence shown here is derived from an EMBL/GenBank/DDBJ whole genome shotgun (WGS) entry which is preliminary data.</text>
</comment>
<dbReference type="EMBL" id="JAMPKX010000001">
    <property type="protein sequence ID" value="MEP0945970.1"/>
    <property type="molecule type" value="Genomic_DNA"/>
</dbReference>
<dbReference type="InterPro" id="IPR013767">
    <property type="entry name" value="PAS_fold"/>
</dbReference>
<organism evidence="3 4">
    <name type="scientific">Leptolyngbya subtilissima DQ-A4</name>
    <dbReference type="NCBI Taxonomy" id="2933933"/>
    <lineage>
        <taxon>Bacteria</taxon>
        <taxon>Bacillati</taxon>
        <taxon>Cyanobacteriota</taxon>
        <taxon>Cyanophyceae</taxon>
        <taxon>Leptolyngbyales</taxon>
        <taxon>Leptolyngbyaceae</taxon>
        <taxon>Leptolyngbya group</taxon>
        <taxon>Leptolyngbya</taxon>
    </lineage>
</organism>
<evidence type="ECO:0000259" key="1">
    <source>
        <dbReference type="PROSITE" id="PS50112"/>
    </source>
</evidence>
<dbReference type="Gene3D" id="3.30.450.20">
    <property type="entry name" value="PAS domain"/>
    <property type="match status" value="1"/>
</dbReference>
<dbReference type="InterPro" id="IPR000014">
    <property type="entry name" value="PAS"/>
</dbReference>
<gene>
    <name evidence="3" type="ORF">NC992_03705</name>
</gene>
<dbReference type="CDD" id="cd00130">
    <property type="entry name" value="PAS"/>
    <property type="match status" value="1"/>
</dbReference>
<dbReference type="Pfam" id="PF00989">
    <property type="entry name" value="PAS"/>
    <property type="match status" value="1"/>
</dbReference>
<evidence type="ECO:0000313" key="4">
    <source>
        <dbReference type="Proteomes" id="UP001482513"/>
    </source>
</evidence>
<accession>A0ABV0JZL0</accession>
<dbReference type="PROSITE" id="PS50112">
    <property type="entry name" value="PAS"/>
    <property type="match status" value="1"/>
</dbReference>
<proteinExistence type="predicted"/>
<dbReference type="InterPro" id="IPR035965">
    <property type="entry name" value="PAS-like_dom_sf"/>
</dbReference>
<evidence type="ECO:0000313" key="3">
    <source>
        <dbReference type="EMBL" id="MEP0945970.1"/>
    </source>
</evidence>
<feature type="domain" description="PAS" evidence="1">
    <location>
        <begin position="69"/>
        <end position="117"/>
    </location>
</feature>
<evidence type="ECO:0000259" key="2">
    <source>
        <dbReference type="PROSITE" id="PS50113"/>
    </source>
</evidence>
<reference evidence="3 4" key="1">
    <citation type="submission" date="2022-04" db="EMBL/GenBank/DDBJ databases">
        <title>Positive selection, recombination, and allopatry shape intraspecific diversity of widespread and dominant cyanobacteria.</title>
        <authorList>
            <person name="Wei J."/>
            <person name="Shu W."/>
            <person name="Hu C."/>
        </authorList>
    </citation>
    <scope>NUCLEOTIDE SEQUENCE [LARGE SCALE GENOMIC DNA]</scope>
    <source>
        <strain evidence="3 4">DQ-A4</strain>
    </source>
</reference>
<protein>
    <submittedName>
        <fullName evidence="3">PAS domain-containing protein</fullName>
    </submittedName>
</protein>
<dbReference type="NCBIfam" id="TIGR00229">
    <property type="entry name" value="sensory_box"/>
    <property type="match status" value="1"/>
</dbReference>
<dbReference type="PROSITE" id="PS50113">
    <property type="entry name" value="PAC"/>
    <property type="match status" value="1"/>
</dbReference>
<name>A0ABV0JZL0_9CYAN</name>
<dbReference type="RefSeq" id="WP_190699608.1">
    <property type="nucleotide sequence ID" value="NZ_JAMPKX010000001.1"/>
</dbReference>
<keyword evidence="4" id="KW-1185">Reference proteome</keyword>
<dbReference type="InterPro" id="IPR000700">
    <property type="entry name" value="PAS-assoc_C"/>
</dbReference>